<feature type="domain" description="Calcineurin-like phosphoesterase" evidence="4">
    <location>
        <begin position="162"/>
        <end position="342"/>
    </location>
</feature>
<dbReference type="InterPro" id="IPR051158">
    <property type="entry name" value="Metallophosphoesterase_sf"/>
</dbReference>
<keyword evidence="1" id="KW-0479">Metal-binding</keyword>
<feature type="transmembrane region" description="Helical" evidence="3">
    <location>
        <begin position="115"/>
        <end position="136"/>
    </location>
</feature>
<evidence type="ECO:0000256" key="1">
    <source>
        <dbReference type="ARBA" id="ARBA00022723"/>
    </source>
</evidence>
<gene>
    <name evidence="5" type="ORF">ES711_09265</name>
</gene>
<sequence>MLRWVLFTIVYILIALYGFQAIRTLTKSVWIHYVFIGIAVIIAGNLILQFSMGAGGRVLSPSKSYAFGFILSFMLFNMVLIIFLLGEDIIRVASGAYAKLFGTNESFHMPSRRKFISGIALSVAAVPFASMLYGMYKGKYNYKVIKHTLHFDDLPAAFDGYRITHISDIHSGSFDNRLEIEHAVNLVKAQGSDAIMFTGDLVNNKSSEMSPWKELFAELKANDGVYSVLGNHDYGDYIDWDSTADKKQNLDELIQLQKEMGYDLLLNEHRFIERDGQRLALIGCENWGRGGFKKAGDLKKASEGIHKDDFKILMTHDPSHWNDVVLEDDYHYHLTLSGHTHGMQFGIEIPGWVKWSPIKYRYKHWAGVYKEMGQYINVNRGFGFLGFPGRVGIWPEITVIELKKGTETMPA</sequence>
<feature type="transmembrane region" description="Helical" evidence="3">
    <location>
        <begin position="64"/>
        <end position="85"/>
    </location>
</feature>
<keyword evidence="2" id="KW-0378">Hydrolase</keyword>
<keyword evidence="3" id="KW-0472">Membrane</keyword>
<dbReference type="InterPro" id="IPR029052">
    <property type="entry name" value="Metallo-depent_PP-like"/>
</dbReference>
<keyword evidence="6" id="KW-1185">Reference proteome</keyword>
<dbReference type="Pfam" id="PF00149">
    <property type="entry name" value="Metallophos"/>
    <property type="match status" value="1"/>
</dbReference>
<protein>
    <submittedName>
        <fullName evidence="5">Metallophosphoesterase</fullName>
    </submittedName>
</protein>
<proteinExistence type="predicted"/>
<dbReference type="Gene3D" id="3.60.21.10">
    <property type="match status" value="1"/>
</dbReference>
<keyword evidence="3" id="KW-1133">Transmembrane helix</keyword>
<dbReference type="OrthoDB" id="9780884at2"/>
<evidence type="ECO:0000256" key="3">
    <source>
        <dbReference type="SAM" id="Phobius"/>
    </source>
</evidence>
<dbReference type="Proteomes" id="UP000321734">
    <property type="component" value="Unassembled WGS sequence"/>
</dbReference>
<dbReference type="GO" id="GO:0009245">
    <property type="term" value="P:lipid A biosynthetic process"/>
    <property type="evidence" value="ECO:0007669"/>
    <property type="project" value="TreeGrafter"/>
</dbReference>
<dbReference type="EMBL" id="VORX01000003">
    <property type="protein sequence ID" value="TXE08708.1"/>
    <property type="molecule type" value="Genomic_DNA"/>
</dbReference>
<dbReference type="PANTHER" id="PTHR31302:SF31">
    <property type="entry name" value="PHOSPHODIESTERASE YAEI"/>
    <property type="match status" value="1"/>
</dbReference>
<evidence type="ECO:0000313" key="6">
    <source>
        <dbReference type="Proteomes" id="UP000321734"/>
    </source>
</evidence>
<dbReference type="PANTHER" id="PTHR31302">
    <property type="entry name" value="TRANSMEMBRANE PROTEIN WITH METALLOPHOSPHOESTERASE DOMAIN-RELATED"/>
    <property type="match status" value="1"/>
</dbReference>
<evidence type="ECO:0000256" key="2">
    <source>
        <dbReference type="ARBA" id="ARBA00022801"/>
    </source>
</evidence>
<dbReference type="RefSeq" id="WP_146892902.1">
    <property type="nucleotide sequence ID" value="NZ_VORX01000003.1"/>
</dbReference>
<evidence type="ECO:0000259" key="4">
    <source>
        <dbReference type="Pfam" id="PF00149"/>
    </source>
</evidence>
<feature type="transmembrane region" description="Helical" evidence="3">
    <location>
        <begin position="31"/>
        <end position="52"/>
    </location>
</feature>
<dbReference type="GO" id="GO:0008758">
    <property type="term" value="F:UDP-2,3-diacylglucosamine hydrolase activity"/>
    <property type="evidence" value="ECO:0007669"/>
    <property type="project" value="TreeGrafter"/>
</dbReference>
<dbReference type="CDD" id="cd07385">
    <property type="entry name" value="MPP_YkuE_C"/>
    <property type="match status" value="1"/>
</dbReference>
<organism evidence="5 6">
    <name type="scientific">Gelidibacter salicanalis</name>
    <dbReference type="NCBI Taxonomy" id="291193"/>
    <lineage>
        <taxon>Bacteria</taxon>
        <taxon>Pseudomonadati</taxon>
        <taxon>Bacteroidota</taxon>
        <taxon>Flavobacteriia</taxon>
        <taxon>Flavobacteriales</taxon>
        <taxon>Flavobacteriaceae</taxon>
        <taxon>Gelidibacter</taxon>
    </lineage>
</organism>
<dbReference type="AlphaFoldDB" id="A0A5C7AJE1"/>
<keyword evidence="3" id="KW-0812">Transmembrane</keyword>
<reference evidence="5 6" key="1">
    <citation type="submission" date="2019-08" db="EMBL/GenBank/DDBJ databases">
        <title>Genome sequence of Gelidibacter salicanalis IC162T.</title>
        <authorList>
            <person name="Bowman J.P."/>
        </authorList>
    </citation>
    <scope>NUCLEOTIDE SEQUENCE [LARGE SCALE GENOMIC DNA]</scope>
    <source>
        <strain evidence="5 6">IC162</strain>
    </source>
</reference>
<accession>A0A5C7AJE1</accession>
<name>A0A5C7AJE1_9FLAO</name>
<dbReference type="GO" id="GO:0016020">
    <property type="term" value="C:membrane"/>
    <property type="evidence" value="ECO:0007669"/>
    <property type="project" value="GOC"/>
</dbReference>
<evidence type="ECO:0000313" key="5">
    <source>
        <dbReference type="EMBL" id="TXE08708.1"/>
    </source>
</evidence>
<dbReference type="InterPro" id="IPR004843">
    <property type="entry name" value="Calcineurin-like_PHP"/>
</dbReference>
<dbReference type="SUPFAM" id="SSF56300">
    <property type="entry name" value="Metallo-dependent phosphatases"/>
    <property type="match status" value="1"/>
</dbReference>
<dbReference type="GO" id="GO:0046872">
    <property type="term" value="F:metal ion binding"/>
    <property type="evidence" value="ECO:0007669"/>
    <property type="project" value="UniProtKB-KW"/>
</dbReference>
<comment type="caution">
    <text evidence="5">The sequence shown here is derived from an EMBL/GenBank/DDBJ whole genome shotgun (WGS) entry which is preliminary data.</text>
</comment>